<sequence length="267" mass="29744">MNGVSRHRIGLFDSGLGGLSVLRSLWKETGDVDYIYFADLINAPYGRKSKKEVLEFSQNAFQYLLEQNCDAVLFACNTATSAAANLLRQTHSIPIFGMEPAVKPASLDHPDRPIAIFATELTLKEEKFKNLLESMGAKNEFIFVPCEGLAKLIDEDVWEDAWDFLDAKIKTVISKTNVFVLGCTHYVFLKERINYVYPDVKVYDGNLGTSLHIKNALQIPGSGKNNLDILLNTHISDYVHLANRIAKSFSASHTLSLTNTITGKINV</sequence>
<dbReference type="GO" id="GO:0009252">
    <property type="term" value="P:peptidoglycan biosynthetic process"/>
    <property type="evidence" value="ECO:0007669"/>
    <property type="project" value="UniProtKB-UniRule"/>
</dbReference>
<comment type="pathway">
    <text evidence="7">Cell wall biogenesis; peptidoglycan biosynthesis.</text>
</comment>
<dbReference type="InterPro" id="IPR001920">
    <property type="entry name" value="Asp/Glu_race"/>
</dbReference>
<dbReference type="AlphaFoldDB" id="A0A4R9LZU9"/>
<organism evidence="8 9">
    <name type="scientific">Leptospira idonii</name>
    <dbReference type="NCBI Taxonomy" id="1193500"/>
    <lineage>
        <taxon>Bacteria</taxon>
        <taxon>Pseudomonadati</taxon>
        <taxon>Spirochaetota</taxon>
        <taxon>Spirochaetia</taxon>
        <taxon>Leptospirales</taxon>
        <taxon>Leptospiraceae</taxon>
        <taxon>Leptospira</taxon>
    </lineage>
</organism>
<dbReference type="Gene3D" id="3.40.50.1860">
    <property type="match status" value="2"/>
</dbReference>
<dbReference type="GO" id="GO:0071555">
    <property type="term" value="P:cell wall organization"/>
    <property type="evidence" value="ECO:0007669"/>
    <property type="project" value="UniProtKB-KW"/>
</dbReference>
<feature type="active site" description="Proton donor/acceptor" evidence="7">
    <location>
        <position position="76"/>
    </location>
</feature>
<dbReference type="RefSeq" id="WP_135760366.1">
    <property type="nucleotide sequence ID" value="NZ_RQHW01000033.1"/>
</dbReference>
<proteinExistence type="inferred from homology"/>
<feature type="binding site" evidence="7">
    <location>
        <begin position="13"/>
        <end position="14"/>
    </location>
    <ligand>
        <name>substrate</name>
    </ligand>
</feature>
<evidence type="ECO:0000256" key="7">
    <source>
        <dbReference type="HAMAP-Rule" id="MF_00258"/>
    </source>
</evidence>
<dbReference type="EMBL" id="RQHW01000033">
    <property type="protein sequence ID" value="TGN19181.1"/>
    <property type="molecule type" value="Genomic_DNA"/>
</dbReference>
<name>A0A4R9LZU9_9LEPT</name>
<dbReference type="Proteomes" id="UP000298058">
    <property type="component" value="Unassembled WGS sequence"/>
</dbReference>
<evidence type="ECO:0000256" key="2">
    <source>
        <dbReference type="ARBA" id="ARBA00013090"/>
    </source>
</evidence>
<keyword evidence="9" id="KW-1185">Reference proteome</keyword>
<dbReference type="UniPathway" id="UPA00219"/>
<dbReference type="NCBIfam" id="TIGR00067">
    <property type="entry name" value="glut_race"/>
    <property type="match status" value="1"/>
</dbReference>
<comment type="catalytic activity">
    <reaction evidence="1 7">
        <text>L-glutamate = D-glutamate</text>
        <dbReference type="Rhea" id="RHEA:12813"/>
        <dbReference type="ChEBI" id="CHEBI:29985"/>
        <dbReference type="ChEBI" id="CHEBI:29986"/>
        <dbReference type="EC" id="5.1.1.3"/>
    </reaction>
</comment>
<dbReference type="EC" id="5.1.1.3" evidence="2 7"/>
<feature type="binding site" evidence="7">
    <location>
        <begin position="184"/>
        <end position="185"/>
    </location>
    <ligand>
        <name>substrate</name>
    </ligand>
</feature>
<dbReference type="SUPFAM" id="SSF53681">
    <property type="entry name" value="Aspartate/glutamate racemase"/>
    <property type="match status" value="2"/>
</dbReference>
<evidence type="ECO:0000256" key="5">
    <source>
        <dbReference type="ARBA" id="ARBA00023235"/>
    </source>
</evidence>
<dbReference type="GO" id="GO:0008360">
    <property type="term" value="P:regulation of cell shape"/>
    <property type="evidence" value="ECO:0007669"/>
    <property type="project" value="UniProtKB-KW"/>
</dbReference>
<evidence type="ECO:0000256" key="4">
    <source>
        <dbReference type="ARBA" id="ARBA00022984"/>
    </source>
</evidence>
<dbReference type="PANTHER" id="PTHR21198:SF3">
    <property type="entry name" value="GLUTAMATE RACEMASE"/>
    <property type="match status" value="1"/>
</dbReference>
<dbReference type="Pfam" id="PF01177">
    <property type="entry name" value="Asp_Glu_race"/>
    <property type="match status" value="1"/>
</dbReference>
<evidence type="ECO:0000313" key="8">
    <source>
        <dbReference type="EMBL" id="TGN19181.1"/>
    </source>
</evidence>
<dbReference type="InterPro" id="IPR015942">
    <property type="entry name" value="Asp/Glu/hydantoin_racemase"/>
</dbReference>
<gene>
    <name evidence="7 8" type="primary">murI</name>
    <name evidence="8" type="ORF">EHS15_09680</name>
</gene>
<feature type="binding site" evidence="7">
    <location>
        <begin position="45"/>
        <end position="46"/>
    </location>
    <ligand>
        <name>substrate</name>
    </ligand>
</feature>
<keyword evidence="3 7" id="KW-0133">Cell shape</keyword>
<evidence type="ECO:0000256" key="1">
    <source>
        <dbReference type="ARBA" id="ARBA00001602"/>
    </source>
</evidence>
<evidence type="ECO:0000313" key="9">
    <source>
        <dbReference type="Proteomes" id="UP000298058"/>
    </source>
</evidence>
<dbReference type="InterPro" id="IPR004391">
    <property type="entry name" value="Glu_race"/>
</dbReference>
<comment type="function">
    <text evidence="7">Provides the (R)-glutamate required for cell wall biosynthesis.</text>
</comment>
<keyword evidence="6 7" id="KW-0961">Cell wall biogenesis/degradation</keyword>
<comment type="caution">
    <text evidence="8">The sequence shown here is derived from an EMBL/GenBank/DDBJ whole genome shotgun (WGS) entry which is preliminary data.</text>
</comment>
<dbReference type="OrthoDB" id="9801055at2"/>
<keyword evidence="4 7" id="KW-0573">Peptidoglycan synthesis</keyword>
<evidence type="ECO:0000256" key="6">
    <source>
        <dbReference type="ARBA" id="ARBA00023316"/>
    </source>
</evidence>
<feature type="active site" description="Proton donor/acceptor" evidence="7">
    <location>
        <position position="183"/>
    </location>
</feature>
<keyword evidence="5 7" id="KW-0413">Isomerase</keyword>
<dbReference type="GO" id="GO:0008881">
    <property type="term" value="F:glutamate racemase activity"/>
    <property type="evidence" value="ECO:0007669"/>
    <property type="project" value="UniProtKB-UniRule"/>
</dbReference>
<evidence type="ECO:0000256" key="3">
    <source>
        <dbReference type="ARBA" id="ARBA00022960"/>
    </source>
</evidence>
<protein>
    <recommendedName>
        <fullName evidence="2 7">Glutamate racemase</fullName>
        <ecNumber evidence="2 7">5.1.1.3</ecNumber>
    </recommendedName>
</protein>
<comment type="similarity">
    <text evidence="7">Belongs to the aspartate/glutamate racemases family.</text>
</comment>
<reference evidence="8" key="1">
    <citation type="journal article" date="2019" name="PLoS Negl. Trop. Dis.">
        <title>Revisiting the worldwide diversity of Leptospira species in the environment.</title>
        <authorList>
            <person name="Vincent A.T."/>
            <person name="Schiettekatte O."/>
            <person name="Bourhy P."/>
            <person name="Veyrier F.J."/>
            <person name="Picardeau M."/>
        </authorList>
    </citation>
    <scope>NUCLEOTIDE SEQUENCE [LARGE SCALE GENOMIC DNA]</scope>
    <source>
        <strain evidence="8">201300427</strain>
    </source>
</reference>
<accession>A0A4R9LZU9</accession>
<dbReference type="HAMAP" id="MF_00258">
    <property type="entry name" value="Glu_racemase"/>
    <property type="match status" value="1"/>
</dbReference>
<dbReference type="PANTHER" id="PTHR21198">
    <property type="entry name" value="GLUTAMATE RACEMASE"/>
    <property type="match status" value="1"/>
</dbReference>
<feature type="binding site" evidence="7">
    <location>
        <begin position="77"/>
        <end position="78"/>
    </location>
    <ligand>
        <name>substrate</name>
    </ligand>
</feature>